<dbReference type="InterPro" id="IPR037518">
    <property type="entry name" value="MPN"/>
</dbReference>
<dbReference type="PANTHER" id="PTHR30471">
    <property type="entry name" value="DNA REPAIR PROTEIN RADC"/>
    <property type="match status" value="1"/>
</dbReference>
<keyword evidence="9" id="KW-1185">Reference proteome</keyword>
<evidence type="ECO:0000256" key="5">
    <source>
        <dbReference type="ARBA" id="ARBA00023049"/>
    </source>
</evidence>
<dbReference type="InterPro" id="IPR020891">
    <property type="entry name" value="UPF0758_CS"/>
</dbReference>
<dbReference type="Proteomes" id="UP000322699">
    <property type="component" value="Unassembled WGS sequence"/>
</dbReference>
<evidence type="ECO:0000313" key="9">
    <source>
        <dbReference type="Proteomes" id="UP000322699"/>
    </source>
</evidence>
<feature type="domain" description="MPN" evidence="7">
    <location>
        <begin position="200"/>
        <end position="324"/>
    </location>
</feature>
<dbReference type="AlphaFoldDB" id="A0A5B1CFV0"/>
<comment type="caution">
    <text evidence="8">The sequence shown here is derived from an EMBL/GenBank/DDBJ whole genome shotgun (WGS) entry which is preliminary data.</text>
</comment>
<keyword evidence="3" id="KW-0378">Hydrolase</keyword>
<evidence type="ECO:0000256" key="3">
    <source>
        <dbReference type="ARBA" id="ARBA00022801"/>
    </source>
</evidence>
<evidence type="ECO:0000256" key="6">
    <source>
        <dbReference type="SAM" id="MobiDB-lite"/>
    </source>
</evidence>
<gene>
    <name evidence="8" type="ORF">LF1_11310</name>
</gene>
<keyword evidence="4" id="KW-0862">Zinc</keyword>
<dbReference type="GO" id="GO:0046872">
    <property type="term" value="F:metal ion binding"/>
    <property type="evidence" value="ECO:0007669"/>
    <property type="project" value="UniProtKB-KW"/>
</dbReference>
<evidence type="ECO:0000256" key="2">
    <source>
        <dbReference type="ARBA" id="ARBA00022723"/>
    </source>
</evidence>
<keyword evidence="1" id="KW-0645">Protease</keyword>
<organism evidence="8 9">
    <name type="scientific">Rubripirellula obstinata</name>
    <dbReference type="NCBI Taxonomy" id="406547"/>
    <lineage>
        <taxon>Bacteria</taxon>
        <taxon>Pseudomonadati</taxon>
        <taxon>Planctomycetota</taxon>
        <taxon>Planctomycetia</taxon>
        <taxon>Pirellulales</taxon>
        <taxon>Pirellulaceae</taxon>
        <taxon>Rubripirellula</taxon>
    </lineage>
</organism>
<proteinExistence type="predicted"/>
<dbReference type="GO" id="GO:0008237">
    <property type="term" value="F:metallopeptidase activity"/>
    <property type="evidence" value="ECO:0007669"/>
    <property type="project" value="UniProtKB-KW"/>
</dbReference>
<reference evidence="8 9" key="1">
    <citation type="submission" date="2019-08" db="EMBL/GenBank/DDBJ databases">
        <title>Deep-cultivation of Planctomycetes and their phenomic and genomic characterization uncovers novel biology.</title>
        <authorList>
            <person name="Wiegand S."/>
            <person name="Jogler M."/>
            <person name="Boedeker C."/>
            <person name="Pinto D."/>
            <person name="Vollmers J."/>
            <person name="Rivas-Marin E."/>
            <person name="Kohn T."/>
            <person name="Peeters S.H."/>
            <person name="Heuer A."/>
            <person name="Rast P."/>
            <person name="Oberbeckmann S."/>
            <person name="Bunk B."/>
            <person name="Jeske O."/>
            <person name="Meyerdierks A."/>
            <person name="Storesund J.E."/>
            <person name="Kallscheuer N."/>
            <person name="Luecker S."/>
            <person name="Lage O.M."/>
            <person name="Pohl T."/>
            <person name="Merkel B.J."/>
            <person name="Hornburger P."/>
            <person name="Mueller R.-W."/>
            <person name="Bruemmer F."/>
            <person name="Labrenz M."/>
            <person name="Spormann A.M."/>
            <person name="Op Den Camp H."/>
            <person name="Overmann J."/>
            <person name="Amann R."/>
            <person name="Jetten M.S.M."/>
            <person name="Mascher T."/>
            <person name="Medema M.H."/>
            <person name="Devos D.P."/>
            <person name="Kaster A.-K."/>
            <person name="Ovreas L."/>
            <person name="Rohde M."/>
            <person name="Galperin M.Y."/>
            <person name="Jogler C."/>
        </authorList>
    </citation>
    <scope>NUCLEOTIDE SEQUENCE [LARGE SCALE GENOMIC DNA]</scope>
    <source>
        <strain evidence="8 9">LF1</strain>
    </source>
</reference>
<dbReference type="GO" id="GO:0006508">
    <property type="term" value="P:proteolysis"/>
    <property type="evidence" value="ECO:0007669"/>
    <property type="project" value="UniProtKB-KW"/>
</dbReference>
<keyword evidence="5" id="KW-0482">Metalloprotease</keyword>
<dbReference type="InterPro" id="IPR001405">
    <property type="entry name" value="UPF0758"/>
</dbReference>
<dbReference type="PANTHER" id="PTHR30471:SF3">
    <property type="entry name" value="UPF0758 PROTEIN YEES-RELATED"/>
    <property type="match status" value="1"/>
</dbReference>
<dbReference type="Pfam" id="PF04002">
    <property type="entry name" value="RadC"/>
    <property type="match status" value="1"/>
</dbReference>
<evidence type="ECO:0000256" key="4">
    <source>
        <dbReference type="ARBA" id="ARBA00022833"/>
    </source>
</evidence>
<dbReference type="Gene3D" id="3.40.140.10">
    <property type="entry name" value="Cytidine Deaminase, domain 2"/>
    <property type="match status" value="1"/>
</dbReference>
<evidence type="ECO:0000313" key="8">
    <source>
        <dbReference type="EMBL" id="KAA1258609.1"/>
    </source>
</evidence>
<protein>
    <recommendedName>
        <fullName evidence="7">MPN domain-containing protein</fullName>
    </recommendedName>
</protein>
<dbReference type="EMBL" id="VRLW01000001">
    <property type="protein sequence ID" value="KAA1258609.1"/>
    <property type="molecule type" value="Genomic_DNA"/>
</dbReference>
<sequence>MKRQLELWGDHPNEEPNRHEAVEEHSQSTIGESQSEVQADVIKLFVNPDRQFDFGGKPFEQWPAPEVNRNSISVDRPKIDIDGPAHRFEIHRHDYVEVFFGKDELRYGHVVGISHKRQQVRIAFDHTDEETWFDTACVYPTVEDEPKRTPRRKIGQQVNESLQTPSVQEQVAIRLEKQSQYTSLKIVSLIRIGSMKGRAKLTSTAEACAFFRQYWMDNPAADQEKFVISLLDTKHVVQSVVEITQGTLDASLVHPREVFKPAILEGSSAICLSHNHPSGDPTPSREDHAVTERLTDAGKLLGITVLDHIVFADGTNEVVSLREC</sequence>
<feature type="compositionally biased region" description="Basic and acidic residues" evidence="6">
    <location>
        <begin position="1"/>
        <end position="26"/>
    </location>
</feature>
<evidence type="ECO:0000259" key="7">
    <source>
        <dbReference type="PROSITE" id="PS50249"/>
    </source>
</evidence>
<dbReference type="RefSeq" id="WP_068257859.1">
    <property type="nucleotide sequence ID" value="NZ_LWSK01000001.1"/>
</dbReference>
<keyword evidence="2" id="KW-0479">Metal-binding</keyword>
<evidence type="ECO:0000256" key="1">
    <source>
        <dbReference type="ARBA" id="ARBA00022670"/>
    </source>
</evidence>
<name>A0A5B1CFV0_9BACT</name>
<accession>A0A5B1CFV0</accession>
<dbReference type="InterPro" id="IPR025657">
    <property type="entry name" value="RadC_JAB"/>
</dbReference>
<dbReference type="PROSITE" id="PS01302">
    <property type="entry name" value="UPF0758"/>
    <property type="match status" value="1"/>
</dbReference>
<dbReference type="OrthoDB" id="9804482at2"/>
<feature type="region of interest" description="Disordered" evidence="6">
    <location>
        <begin position="1"/>
        <end position="33"/>
    </location>
</feature>
<dbReference type="CDD" id="cd08071">
    <property type="entry name" value="MPN_DUF2466"/>
    <property type="match status" value="1"/>
</dbReference>
<dbReference type="PROSITE" id="PS50249">
    <property type="entry name" value="MPN"/>
    <property type="match status" value="1"/>
</dbReference>